<accession>A0A4S4AWT3</accession>
<dbReference type="Pfam" id="PF05145">
    <property type="entry name" value="AbrB"/>
    <property type="match status" value="1"/>
</dbReference>
<evidence type="ECO:0000313" key="3">
    <source>
        <dbReference type="Proteomes" id="UP000308430"/>
    </source>
</evidence>
<name>A0A4S4AWT3_9RHOO</name>
<protein>
    <submittedName>
        <fullName evidence="2">AbrB family transcriptional regulator</fullName>
    </submittedName>
</protein>
<comment type="caution">
    <text evidence="2">The sequence shown here is derived from an EMBL/GenBank/DDBJ whole genome shotgun (WGS) entry which is preliminary data.</text>
</comment>
<dbReference type="InterPro" id="IPR017516">
    <property type="entry name" value="AbrB_dup"/>
</dbReference>
<organism evidence="2 3">
    <name type="scientific">Pseudothauera nasutitermitis</name>
    <dbReference type="NCBI Taxonomy" id="2565930"/>
    <lineage>
        <taxon>Bacteria</taxon>
        <taxon>Pseudomonadati</taxon>
        <taxon>Pseudomonadota</taxon>
        <taxon>Betaproteobacteria</taxon>
        <taxon>Rhodocyclales</taxon>
        <taxon>Zoogloeaceae</taxon>
        <taxon>Pseudothauera</taxon>
    </lineage>
</organism>
<keyword evidence="1" id="KW-0812">Transmembrane</keyword>
<keyword evidence="3" id="KW-1185">Reference proteome</keyword>
<sequence>MKNAWRCLLGLCVALFGAALALWLDVPLPWLLGPLILTAATRLSGVASRCPSPVNRLGRWVIGVSLGLYFTPQVAASVAQHWALIVLGMTYALLLACIGSWAYRRYAGLDVSTAWFAAAIGSASEMANMAARHGARVDQVASAHSMRVLLVVVVVPFAFRWFGDHGGDVLPDVRELRWPGLAWLVLGAWASGWLFQKLRLPNAWMLGPMAFAMLVTLFDLRLSALPQWVSWAGQLCIGWSLGDKYRPDFLRSAPRLLAVATVSSLLFMGASALLGWGVAHLVELPAPTLILALVPGGIAEMTITAKVLGLGVPIVTAMQVMRMLFVVLGTGPIYRRWVARAG</sequence>
<proteinExistence type="predicted"/>
<dbReference type="InterPro" id="IPR007820">
    <property type="entry name" value="AbrB_fam"/>
</dbReference>
<dbReference type="PANTHER" id="PTHR38457">
    <property type="entry name" value="REGULATOR ABRB-RELATED"/>
    <property type="match status" value="1"/>
</dbReference>
<dbReference type="GO" id="GO:0016020">
    <property type="term" value="C:membrane"/>
    <property type="evidence" value="ECO:0007669"/>
    <property type="project" value="InterPro"/>
</dbReference>
<dbReference type="RefSeq" id="WP_136348231.1">
    <property type="nucleotide sequence ID" value="NZ_SSOC01000004.1"/>
</dbReference>
<gene>
    <name evidence="2" type="ORF">E6C76_10610</name>
</gene>
<evidence type="ECO:0000256" key="1">
    <source>
        <dbReference type="SAM" id="Phobius"/>
    </source>
</evidence>
<dbReference type="OrthoDB" id="8527964at2"/>
<dbReference type="NCBIfam" id="TIGR03082">
    <property type="entry name" value="Gneg_AbrB_dup"/>
    <property type="match status" value="2"/>
</dbReference>
<feature type="transmembrane region" description="Helical" evidence="1">
    <location>
        <begin position="82"/>
        <end position="103"/>
    </location>
</feature>
<dbReference type="Proteomes" id="UP000308430">
    <property type="component" value="Unassembled WGS sequence"/>
</dbReference>
<dbReference type="PIRSF" id="PIRSF038991">
    <property type="entry name" value="Protein_AbrB"/>
    <property type="match status" value="1"/>
</dbReference>
<evidence type="ECO:0000313" key="2">
    <source>
        <dbReference type="EMBL" id="THF64512.1"/>
    </source>
</evidence>
<keyword evidence="1" id="KW-0472">Membrane</keyword>
<feature type="transmembrane region" description="Helical" evidence="1">
    <location>
        <begin position="257"/>
        <end position="278"/>
    </location>
</feature>
<reference evidence="2 3" key="1">
    <citation type="submission" date="2019-04" db="EMBL/GenBank/DDBJ databases">
        <title>Azoarcus nasutitermitis sp. nov. isolated from termite nest.</title>
        <authorList>
            <person name="Lin S.-Y."/>
            <person name="Hameed A."/>
            <person name="Hsu Y.-H."/>
            <person name="Young C.-C."/>
        </authorList>
    </citation>
    <scope>NUCLEOTIDE SEQUENCE [LARGE SCALE GENOMIC DNA]</scope>
    <source>
        <strain evidence="2 3">CC-YHH838</strain>
    </source>
</reference>
<dbReference type="PANTHER" id="PTHR38457:SF1">
    <property type="entry name" value="REGULATOR ABRB-RELATED"/>
    <property type="match status" value="1"/>
</dbReference>
<feature type="transmembrane region" description="Helical" evidence="1">
    <location>
        <begin position="146"/>
        <end position="163"/>
    </location>
</feature>
<keyword evidence="1" id="KW-1133">Transmembrane helix</keyword>
<feature type="transmembrane region" description="Helical" evidence="1">
    <location>
        <begin position="178"/>
        <end position="196"/>
    </location>
</feature>
<dbReference type="AlphaFoldDB" id="A0A4S4AWT3"/>
<dbReference type="EMBL" id="SSOC01000004">
    <property type="protein sequence ID" value="THF64512.1"/>
    <property type="molecule type" value="Genomic_DNA"/>
</dbReference>
<dbReference type="GO" id="GO:0010468">
    <property type="term" value="P:regulation of gene expression"/>
    <property type="evidence" value="ECO:0007669"/>
    <property type="project" value="InterPro"/>
</dbReference>
<feature type="transmembrane region" description="Helical" evidence="1">
    <location>
        <begin position="290"/>
        <end position="315"/>
    </location>
</feature>